<reference evidence="1 2" key="1">
    <citation type="submission" date="2024-11" db="EMBL/GenBank/DDBJ databases">
        <title>A near-complete genome assembly of Cinchona calisaya.</title>
        <authorList>
            <person name="Lian D.C."/>
            <person name="Zhao X.W."/>
            <person name="Wei L."/>
        </authorList>
    </citation>
    <scope>NUCLEOTIDE SEQUENCE [LARGE SCALE GENOMIC DNA]</scope>
    <source>
        <tissue evidence="1">Nenye</tissue>
    </source>
</reference>
<evidence type="ECO:0000313" key="2">
    <source>
        <dbReference type="Proteomes" id="UP001630127"/>
    </source>
</evidence>
<keyword evidence="2" id="KW-1185">Reference proteome</keyword>
<name>A0ABD3AMV7_9GENT</name>
<protein>
    <submittedName>
        <fullName evidence="1">Uncharacterized protein</fullName>
    </submittedName>
</protein>
<dbReference type="AlphaFoldDB" id="A0ABD3AMV7"/>
<gene>
    <name evidence="1" type="ORF">ACH5RR_006038</name>
</gene>
<dbReference type="EMBL" id="JBJUIK010000003">
    <property type="protein sequence ID" value="KAL3532517.1"/>
    <property type="molecule type" value="Genomic_DNA"/>
</dbReference>
<accession>A0ABD3AMV7</accession>
<sequence>MLLGKRRKIDKKGLSRLEKIPKKPLVLPSVPDCEHYGAKRFHLEPPNFCCFGGQVSLFIPSIPYDLLRLYTGLSEESLDFKKNVRTYNNSLVFTSLSAKYDHKLTKNSKRVYIFRVQG</sequence>
<organism evidence="1 2">
    <name type="scientific">Cinchona calisaya</name>
    <dbReference type="NCBI Taxonomy" id="153742"/>
    <lineage>
        <taxon>Eukaryota</taxon>
        <taxon>Viridiplantae</taxon>
        <taxon>Streptophyta</taxon>
        <taxon>Embryophyta</taxon>
        <taxon>Tracheophyta</taxon>
        <taxon>Spermatophyta</taxon>
        <taxon>Magnoliopsida</taxon>
        <taxon>eudicotyledons</taxon>
        <taxon>Gunneridae</taxon>
        <taxon>Pentapetalae</taxon>
        <taxon>asterids</taxon>
        <taxon>lamiids</taxon>
        <taxon>Gentianales</taxon>
        <taxon>Rubiaceae</taxon>
        <taxon>Cinchonoideae</taxon>
        <taxon>Cinchoneae</taxon>
        <taxon>Cinchona</taxon>
    </lineage>
</organism>
<proteinExistence type="predicted"/>
<dbReference type="Proteomes" id="UP001630127">
    <property type="component" value="Unassembled WGS sequence"/>
</dbReference>
<comment type="caution">
    <text evidence="1">The sequence shown here is derived from an EMBL/GenBank/DDBJ whole genome shotgun (WGS) entry which is preliminary data.</text>
</comment>
<evidence type="ECO:0000313" key="1">
    <source>
        <dbReference type="EMBL" id="KAL3532517.1"/>
    </source>
</evidence>